<gene>
    <name evidence="2" type="ORF">SM757_01630</name>
</gene>
<dbReference type="Pfam" id="PF21906">
    <property type="entry name" value="WHD_NrtR"/>
    <property type="match status" value="1"/>
</dbReference>
<dbReference type="RefSeq" id="WP_322463959.1">
    <property type="nucleotide sequence ID" value="NZ_JAXOJX010000001.1"/>
</dbReference>
<geneLocation type="plasmid" evidence="2">
    <name>unnamed</name>
</geneLocation>
<feature type="domain" description="Nudix hydrolase" evidence="1">
    <location>
        <begin position="8"/>
        <end position="143"/>
    </location>
</feature>
<evidence type="ECO:0000313" key="3">
    <source>
        <dbReference type="Proteomes" id="UP001293718"/>
    </source>
</evidence>
<dbReference type="PROSITE" id="PS51462">
    <property type="entry name" value="NUDIX"/>
    <property type="match status" value="1"/>
</dbReference>
<dbReference type="PANTHER" id="PTHR43736:SF4">
    <property type="entry name" value="SLR1690 PROTEIN"/>
    <property type="match status" value="1"/>
</dbReference>
<dbReference type="EMBL" id="JAXOJX010000001">
    <property type="protein sequence ID" value="MDZ5455264.1"/>
    <property type="molecule type" value="Genomic_DNA"/>
</dbReference>
<accession>A0ABU5I848</accession>
<evidence type="ECO:0000313" key="2">
    <source>
        <dbReference type="EMBL" id="MDZ5455264.1"/>
    </source>
</evidence>
<proteinExistence type="predicted"/>
<comment type="caution">
    <text evidence="2">The sequence shown here is derived from an EMBL/GenBank/DDBJ whole genome shotgun (WGS) entry which is preliminary data.</text>
</comment>
<dbReference type="Gene3D" id="1.10.10.10">
    <property type="entry name" value="Winged helix-like DNA-binding domain superfamily/Winged helix DNA-binding domain"/>
    <property type="match status" value="1"/>
</dbReference>
<dbReference type="SUPFAM" id="SSF46785">
    <property type="entry name" value="Winged helix' DNA-binding domain"/>
    <property type="match status" value="1"/>
</dbReference>
<reference evidence="2 3" key="1">
    <citation type="submission" date="2023-11" db="EMBL/GenBank/DDBJ databases">
        <title>Draft genome of Azohydromonas lata strain H1 (DSM1123), a polyhydroxyalkanoate producer.</title>
        <authorList>
            <person name="Traversa D."/>
            <person name="D'Addabbo P."/>
            <person name="Pazzani C."/>
            <person name="Manzari C."/>
            <person name="Chiara M."/>
            <person name="Scrascia M."/>
        </authorList>
    </citation>
    <scope>NUCLEOTIDE SEQUENCE [LARGE SCALE GENOMIC DNA]</scope>
    <source>
        <strain evidence="2 3">H1</strain>
        <plasmid evidence="2">unnamed</plasmid>
    </source>
</reference>
<name>A0ABU5I848_9BURK</name>
<sequence>MSKQLFPLVMADVALFCLDEEQRLRLLVTQRALAPAQGNWALPGGLLKPSQDSSMEDTARRVLREKVGLDAVPLEQVRVFSGDRRDERGWSLSVLYLALLPKDQVPAVAMHKTDAVAWIDPNSPDVELAFDHASMVQAALQALRAKVRDRKLPLHLLSPLFTLTELQRACEAVLDTTMDKAAFRRRLKEREGIDFEAVEGEEKRGRQRPAQCYRATQEFYF</sequence>
<organism evidence="2 3">
    <name type="scientific">Azohydromonas lata</name>
    <dbReference type="NCBI Taxonomy" id="45677"/>
    <lineage>
        <taxon>Bacteria</taxon>
        <taxon>Pseudomonadati</taxon>
        <taxon>Pseudomonadota</taxon>
        <taxon>Betaproteobacteria</taxon>
        <taxon>Burkholderiales</taxon>
        <taxon>Sphaerotilaceae</taxon>
        <taxon>Azohydromonas</taxon>
    </lineage>
</organism>
<protein>
    <submittedName>
        <fullName evidence="2">NUDIX domain-containing protein</fullName>
    </submittedName>
</protein>
<dbReference type="InterPro" id="IPR054105">
    <property type="entry name" value="WHD_NrtR"/>
</dbReference>
<dbReference type="SUPFAM" id="SSF55811">
    <property type="entry name" value="Nudix"/>
    <property type="match status" value="1"/>
</dbReference>
<dbReference type="Proteomes" id="UP001293718">
    <property type="component" value="Unassembled WGS sequence"/>
</dbReference>
<dbReference type="InterPro" id="IPR036390">
    <property type="entry name" value="WH_DNA-bd_sf"/>
</dbReference>
<dbReference type="InterPro" id="IPR036388">
    <property type="entry name" value="WH-like_DNA-bd_sf"/>
</dbReference>
<dbReference type="InterPro" id="IPR015797">
    <property type="entry name" value="NUDIX_hydrolase-like_dom_sf"/>
</dbReference>
<evidence type="ECO:0000259" key="1">
    <source>
        <dbReference type="PROSITE" id="PS51462"/>
    </source>
</evidence>
<dbReference type="Gene3D" id="3.90.79.10">
    <property type="entry name" value="Nucleoside Triphosphate Pyrophosphohydrolase"/>
    <property type="match status" value="1"/>
</dbReference>
<dbReference type="Pfam" id="PF00293">
    <property type="entry name" value="NUDIX"/>
    <property type="match status" value="1"/>
</dbReference>
<dbReference type="InterPro" id="IPR000086">
    <property type="entry name" value="NUDIX_hydrolase_dom"/>
</dbReference>
<dbReference type="CDD" id="cd18873">
    <property type="entry name" value="NUDIX_NadM_like"/>
    <property type="match status" value="1"/>
</dbReference>
<keyword evidence="2" id="KW-0614">Plasmid</keyword>
<keyword evidence="3" id="KW-1185">Reference proteome</keyword>
<dbReference type="PANTHER" id="PTHR43736">
    <property type="entry name" value="ADP-RIBOSE PYROPHOSPHATASE"/>
    <property type="match status" value="1"/>
</dbReference>